<sequence length="125" mass="14419">MLLFKHCLYIRYVIEEEVTFYKNLGESIKNFRKKESLSQETLAKHLGLSRISIVNIEKGKQKVQIYTLFKISDYLKVSIDKLMPEKSVDIISNKVTDKVNKAGGDFSSIEKVKGFIETINNIKQT</sequence>
<dbReference type="CDD" id="cd00093">
    <property type="entry name" value="HTH_XRE"/>
    <property type="match status" value="1"/>
</dbReference>
<evidence type="ECO:0000259" key="2">
    <source>
        <dbReference type="PROSITE" id="PS50943"/>
    </source>
</evidence>
<organism evidence="3 4">
    <name type="scientific">Mucilaginibacter gilvus</name>
    <dbReference type="NCBI Taxonomy" id="2305909"/>
    <lineage>
        <taxon>Bacteria</taxon>
        <taxon>Pseudomonadati</taxon>
        <taxon>Bacteroidota</taxon>
        <taxon>Sphingobacteriia</taxon>
        <taxon>Sphingobacteriales</taxon>
        <taxon>Sphingobacteriaceae</taxon>
        <taxon>Mucilaginibacter</taxon>
    </lineage>
</organism>
<dbReference type="PROSITE" id="PS50943">
    <property type="entry name" value="HTH_CROC1"/>
    <property type="match status" value="1"/>
</dbReference>
<dbReference type="OrthoDB" id="2627663at2"/>
<dbReference type="SMART" id="SM00530">
    <property type="entry name" value="HTH_XRE"/>
    <property type="match status" value="1"/>
</dbReference>
<dbReference type="Proteomes" id="UP000286701">
    <property type="component" value="Unassembled WGS sequence"/>
</dbReference>
<accession>A0A3S3X2W8</accession>
<dbReference type="InterPro" id="IPR001387">
    <property type="entry name" value="Cro/C1-type_HTH"/>
</dbReference>
<name>A0A3S3X2W8_9SPHI</name>
<dbReference type="AlphaFoldDB" id="A0A3S3X2W8"/>
<keyword evidence="1" id="KW-0238">DNA-binding</keyword>
<evidence type="ECO:0000256" key="1">
    <source>
        <dbReference type="ARBA" id="ARBA00023125"/>
    </source>
</evidence>
<dbReference type="GO" id="GO:0003677">
    <property type="term" value="F:DNA binding"/>
    <property type="evidence" value="ECO:0007669"/>
    <property type="project" value="UniProtKB-KW"/>
</dbReference>
<dbReference type="PANTHER" id="PTHR46558:SF11">
    <property type="entry name" value="HTH-TYPE TRANSCRIPTIONAL REGULATOR XRE"/>
    <property type="match status" value="1"/>
</dbReference>
<comment type="caution">
    <text evidence="3">The sequence shown here is derived from an EMBL/GenBank/DDBJ whole genome shotgun (WGS) entry which is preliminary data.</text>
</comment>
<reference evidence="3 4" key="1">
    <citation type="submission" date="2019-01" db="EMBL/GenBank/DDBJ databases">
        <title>Mucilaginibacter antarcticum sp. nov., isolated from antarctic soil.</title>
        <authorList>
            <person name="Yan Y.-Q."/>
            <person name="Du Z.-J."/>
        </authorList>
    </citation>
    <scope>NUCLEOTIDE SEQUENCE [LARGE SCALE GENOMIC DNA]</scope>
    <source>
        <strain evidence="3 4">F01003</strain>
    </source>
</reference>
<dbReference type="Pfam" id="PF01381">
    <property type="entry name" value="HTH_3"/>
    <property type="match status" value="1"/>
</dbReference>
<evidence type="ECO:0000313" key="4">
    <source>
        <dbReference type="Proteomes" id="UP000286701"/>
    </source>
</evidence>
<feature type="domain" description="HTH cro/C1-type" evidence="2">
    <location>
        <begin position="28"/>
        <end position="82"/>
    </location>
</feature>
<dbReference type="EMBL" id="SBIW01000008">
    <property type="protein sequence ID" value="RWY49357.1"/>
    <property type="molecule type" value="Genomic_DNA"/>
</dbReference>
<dbReference type="PANTHER" id="PTHR46558">
    <property type="entry name" value="TRACRIPTIONAL REGULATORY PROTEIN-RELATED-RELATED"/>
    <property type="match status" value="1"/>
</dbReference>
<gene>
    <name evidence="3" type="ORF">EPL05_18270</name>
</gene>
<dbReference type="SUPFAM" id="SSF47413">
    <property type="entry name" value="lambda repressor-like DNA-binding domains"/>
    <property type="match status" value="1"/>
</dbReference>
<protein>
    <submittedName>
        <fullName evidence="3">XRE family transcriptional regulator</fullName>
    </submittedName>
</protein>
<keyword evidence="4" id="KW-1185">Reference proteome</keyword>
<proteinExistence type="predicted"/>
<dbReference type="Gene3D" id="1.10.260.40">
    <property type="entry name" value="lambda repressor-like DNA-binding domains"/>
    <property type="match status" value="1"/>
</dbReference>
<dbReference type="InterPro" id="IPR010982">
    <property type="entry name" value="Lambda_DNA-bd_dom_sf"/>
</dbReference>
<evidence type="ECO:0000313" key="3">
    <source>
        <dbReference type="EMBL" id="RWY49357.1"/>
    </source>
</evidence>